<dbReference type="GO" id="GO:0034080">
    <property type="term" value="P:CENP-A containing chromatin assembly"/>
    <property type="evidence" value="ECO:0007669"/>
    <property type="project" value="TreeGrafter"/>
</dbReference>
<dbReference type="Proteomes" id="UP000325113">
    <property type="component" value="Unassembled WGS sequence"/>
</dbReference>
<proteinExistence type="predicted"/>
<feature type="region of interest" description="Disordered" evidence="3">
    <location>
        <begin position="352"/>
        <end position="393"/>
    </location>
</feature>
<dbReference type="GO" id="GO:0006335">
    <property type="term" value="P:DNA replication-dependent chromatin assembly"/>
    <property type="evidence" value="ECO:0007669"/>
    <property type="project" value="TreeGrafter"/>
</dbReference>
<comment type="caution">
    <text evidence="4">The sequence shown here is derived from an EMBL/GenBank/DDBJ whole genome shotgun (WGS) entry which is preliminary data.</text>
</comment>
<dbReference type="InterPro" id="IPR051730">
    <property type="entry name" value="NASP-like"/>
</dbReference>
<dbReference type="PANTHER" id="PTHR15081:SF1">
    <property type="entry name" value="NUCLEAR AUTOANTIGENIC SPERM PROTEIN"/>
    <property type="match status" value="1"/>
</dbReference>
<keyword evidence="1" id="KW-0677">Repeat</keyword>
<gene>
    <name evidence="4" type="ORF">FNF31_00239</name>
</gene>
<evidence type="ECO:0008006" key="6">
    <source>
        <dbReference type="Google" id="ProtNLM"/>
    </source>
</evidence>
<dbReference type="GO" id="GO:0005654">
    <property type="term" value="C:nucleoplasm"/>
    <property type="evidence" value="ECO:0007669"/>
    <property type="project" value="TreeGrafter"/>
</dbReference>
<name>A0A5A8DV38_CAFRO</name>
<dbReference type="PANTHER" id="PTHR15081">
    <property type="entry name" value="NUCLEAR AUTOANTIGENIC SPERM PROTEIN NASP -RELATED"/>
    <property type="match status" value="1"/>
</dbReference>
<sequence>MADARPSSLPAASSAAAVVPREPKLEMRFQLILERGQKLVRAKDFEKAGEVLGRLLEMCTKALGDHLALDMAPVYFQYGDALLEQVLEATMGSAEEVDHDEAEAEAKASTAQSSAAAAPAGAPTATGVDLEQSDIEELLEISWECLEPARIIYEKYSAGDSPAAVANRSRLASVLCRLGQVQQLSGKAEDGIKDMLEALQIRKALPAPAHRDLADVNALLSNAWLTIAGNATDDTAAPKLVVAMKHHVDGFAALVEASCEQLASAGESAAPLVAAVRGWWAALPASKGLAIAAEAEGSGDEAKPSMAALMDAATASGAMTEEALGGEAGLRKATQVLHTLGAMQERQLEEIVEGNEDIARELGKPRPSPAKRPRDEADAAGADAGSKRPKDTE</sequence>
<evidence type="ECO:0000256" key="2">
    <source>
        <dbReference type="ARBA" id="ARBA00022803"/>
    </source>
</evidence>
<keyword evidence="2" id="KW-0802">TPR repeat</keyword>
<dbReference type="EMBL" id="VLTM01000001">
    <property type="protein sequence ID" value="KAA0169079.1"/>
    <property type="molecule type" value="Genomic_DNA"/>
</dbReference>
<reference evidence="4 5" key="1">
    <citation type="submission" date="2019-07" db="EMBL/GenBank/DDBJ databases">
        <title>Genomes of Cafeteria roenbergensis.</title>
        <authorList>
            <person name="Fischer M.G."/>
            <person name="Hackl T."/>
            <person name="Roman M."/>
        </authorList>
    </citation>
    <scope>NUCLEOTIDE SEQUENCE [LARGE SCALE GENOMIC DNA]</scope>
    <source>
        <strain evidence="4 5">Cflag</strain>
    </source>
</reference>
<dbReference type="InterPro" id="IPR011990">
    <property type="entry name" value="TPR-like_helical_dom_sf"/>
</dbReference>
<dbReference type="GO" id="GO:0042393">
    <property type="term" value="F:histone binding"/>
    <property type="evidence" value="ECO:0007669"/>
    <property type="project" value="TreeGrafter"/>
</dbReference>
<feature type="region of interest" description="Disordered" evidence="3">
    <location>
        <begin position="93"/>
        <end position="127"/>
    </location>
</feature>
<evidence type="ECO:0000313" key="4">
    <source>
        <dbReference type="EMBL" id="KAA0169079.1"/>
    </source>
</evidence>
<accession>A0A5A8DV38</accession>
<evidence type="ECO:0000256" key="1">
    <source>
        <dbReference type="ARBA" id="ARBA00022737"/>
    </source>
</evidence>
<evidence type="ECO:0000313" key="5">
    <source>
        <dbReference type="Proteomes" id="UP000325113"/>
    </source>
</evidence>
<dbReference type="AlphaFoldDB" id="A0A5A8DV38"/>
<feature type="compositionally biased region" description="Low complexity" evidence="3">
    <location>
        <begin position="107"/>
        <end position="126"/>
    </location>
</feature>
<organism evidence="4 5">
    <name type="scientific">Cafeteria roenbergensis</name>
    <name type="common">Marine flagellate</name>
    <dbReference type="NCBI Taxonomy" id="33653"/>
    <lineage>
        <taxon>Eukaryota</taxon>
        <taxon>Sar</taxon>
        <taxon>Stramenopiles</taxon>
        <taxon>Bigyra</taxon>
        <taxon>Opalozoa</taxon>
        <taxon>Bicosoecida</taxon>
        <taxon>Cafeteriaceae</taxon>
        <taxon>Cafeteria</taxon>
    </lineage>
</organism>
<dbReference type="SUPFAM" id="SSF48452">
    <property type="entry name" value="TPR-like"/>
    <property type="match status" value="1"/>
</dbReference>
<evidence type="ECO:0000256" key="3">
    <source>
        <dbReference type="SAM" id="MobiDB-lite"/>
    </source>
</evidence>
<protein>
    <recommendedName>
        <fullName evidence="6">Tetratricopeptide SHNi-TPR domain-containing protein</fullName>
    </recommendedName>
</protein>
<dbReference type="Gene3D" id="1.25.40.10">
    <property type="entry name" value="Tetratricopeptide repeat domain"/>
    <property type="match status" value="1"/>
</dbReference>